<feature type="domain" description="RRM" evidence="4">
    <location>
        <begin position="239"/>
        <end position="310"/>
    </location>
</feature>
<evidence type="ECO:0000256" key="2">
    <source>
        <dbReference type="PROSITE-ProRule" id="PRU00176"/>
    </source>
</evidence>
<comment type="caution">
    <text evidence="5">The sequence shown here is derived from an EMBL/GenBank/DDBJ whole genome shotgun (WGS) entry which is preliminary data.</text>
</comment>
<gene>
    <name evidence="5" type="ORF">BDP27DRAFT_1309354</name>
</gene>
<reference evidence="5" key="1">
    <citation type="submission" date="2020-11" db="EMBL/GenBank/DDBJ databases">
        <authorList>
            <consortium name="DOE Joint Genome Institute"/>
            <person name="Ahrendt S."/>
            <person name="Riley R."/>
            <person name="Andreopoulos W."/>
            <person name="Labutti K."/>
            <person name="Pangilinan J."/>
            <person name="Ruiz-Duenas F.J."/>
            <person name="Barrasa J.M."/>
            <person name="Sanchez-Garcia M."/>
            <person name="Camarero S."/>
            <person name="Miyauchi S."/>
            <person name="Serrano A."/>
            <person name="Linde D."/>
            <person name="Babiker R."/>
            <person name="Drula E."/>
            <person name="Ayuso-Fernandez I."/>
            <person name="Pacheco R."/>
            <person name="Padilla G."/>
            <person name="Ferreira P."/>
            <person name="Barriuso J."/>
            <person name="Kellner H."/>
            <person name="Castanera R."/>
            <person name="Alfaro M."/>
            <person name="Ramirez L."/>
            <person name="Pisabarro A.G."/>
            <person name="Kuo A."/>
            <person name="Tritt A."/>
            <person name="Lipzen A."/>
            <person name="He G."/>
            <person name="Yan M."/>
            <person name="Ng V."/>
            <person name="Cullen D."/>
            <person name="Martin F."/>
            <person name="Rosso M.-N."/>
            <person name="Henrissat B."/>
            <person name="Hibbett D."/>
            <person name="Martinez A.T."/>
            <person name="Grigoriev I.V."/>
        </authorList>
    </citation>
    <scope>NUCLEOTIDE SEQUENCE</scope>
    <source>
        <strain evidence="5">AH 40177</strain>
    </source>
</reference>
<evidence type="ECO:0000256" key="3">
    <source>
        <dbReference type="SAM" id="MobiDB-lite"/>
    </source>
</evidence>
<proteinExistence type="predicted"/>
<accession>A0A9P5UGE0</accession>
<feature type="domain" description="RRM" evidence="4">
    <location>
        <begin position="49"/>
        <end position="128"/>
    </location>
</feature>
<dbReference type="SUPFAM" id="SSF54928">
    <property type="entry name" value="RNA-binding domain, RBD"/>
    <property type="match status" value="3"/>
</dbReference>
<keyword evidence="6" id="KW-1185">Reference proteome</keyword>
<keyword evidence="1 2" id="KW-0694">RNA-binding</keyword>
<dbReference type="InterPro" id="IPR012677">
    <property type="entry name" value="Nucleotide-bd_a/b_plait_sf"/>
</dbReference>
<dbReference type="OrthoDB" id="439808at2759"/>
<dbReference type="InterPro" id="IPR035979">
    <property type="entry name" value="RBD_domain_sf"/>
</dbReference>
<evidence type="ECO:0000256" key="1">
    <source>
        <dbReference type="ARBA" id="ARBA00022884"/>
    </source>
</evidence>
<dbReference type="InterPro" id="IPR052462">
    <property type="entry name" value="SLIRP/GR-RBP-like"/>
</dbReference>
<dbReference type="Proteomes" id="UP000772434">
    <property type="component" value="Unassembled WGS sequence"/>
</dbReference>
<sequence>MFSTLRPISVLRSSLLRPRNASVLSVSSALSAYRFLSTSRVNRAESQGRFVYLSNLPWTLEIEDIKNKAEQFGPLQSINMPDDPDGRPGGFANVEFASAEDAAEFVQASKNPPLTFGGRIARAAVLNEPQTTKIRVPRESSVVSPSGPTRTIFVGGLPRDIQQEDVQQTFAPFGTLTRVNIAKDPYGQSRGFGHISFERLEDAEAAMNAFPDRRAVIVGQTVALDFAEEKRRETDPPSNKLYFSQFDGTSEDLREVLVDFEPEIVNVIMLRNRNGIIEFKSIDAATKAKDALHGTETRSGHSIMMFYSNPRPTRDGPARSNTRRSNSYGGDW</sequence>
<dbReference type="InterPro" id="IPR000504">
    <property type="entry name" value="RRM_dom"/>
</dbReference>
<dbReference type="AlphaFoldDB" id="A0A9P5UGE0"/>
<evidence type="ECO:0000313" key="5">
    <source>
        <dbReference type="EMBL" id="KAF9078287.1"/>
    </source>
</evidence>
<feature type="region of interest" description="Disordered" evidence="3">
    <location>
        <begin position="307"/>
        <end position="332"/>
    </location>
</feature>
<dbReference type="GO" id="GO:0003723">
    <property type="term" value="F:RNA binding"/>
    <property type="evidence" value="ECO:0007669"/>
    <property type="project" value="UniProtKB-UniRule"/>
</dbReference>
<dbReference type="Gene3D" id="3.30.70.330">
    <property type="match status" value="3"/>
</dbReference>
<dbReference type="PANTHER" id="PTHR48027">
    <property type="entry name" value="HETEROGENEOUS NUCLEAR RIBONUCLEOPROTEIN 87F-RELATED"/>
    <property type="match status" value="1"/>
</dbReference>
<evidence type="ECO:0000259" key="4">
    <source>
        <dbReference type="PROSITE" id="PS50102"/>
    </source>
</evidence>
<feature type="compositionally biased region" description="Polar residues" evidence="3">
    <location>
        <begin position="319"/>
        <end position="332"/>
    </location>
</feature>
<name>A0A9P5UGE0_9AGAR</name>
<dbReference type="CDD" id="cd00590">
    <property type="entry name" value="RRM_SF"/>
    <property type="match status" value="2"/>
</dbReference>
<dbReference type="EMBL" id="JADNRY010000001">
    <property type="protein sequence ID" value="KAF9078287.1"/>
    <property type="molecule type" value="Genomic_DNA"/>
</dbReference>
<organism evidence="5 6">
    <name type="scientific">Rhodocollybia butyracea</name>
    <dbReference type="NCBI Taxonomy" id="206335"/>
    <lineage>
        <taxon>Eukaryota</taxon>
        <taxon>Fungi</taxon>
        <taxon>Dikarya</taxon>
        <taxon>Basidiomycota</taxon>
        <taxon>Agaricomycotina</taxon>
        <taxon>Agaricomycetes</taxon>
        <taxon>Agaricomycetidae</taxon>
        <taxon>Agaricales</taxon>
        <taxon>Marasmiineae</taxon>
        <taxon>Omphalotaceae</taxon>
        <taxon>Rhodocollybia</taxon>
    </lineage>
</organism>
<dbReference type="Pfam" id="PF00076">
    <property type="entry name" value="RRM_1"/>
    <property type="match status" value="3"/>
</dbReference>
<dbReference type="PROSITE" id="PS50102">
    <property type="entry name" value="RRM"/>
    <property type="match status" value="3"/>
</dbReference>
<feature type="domain" description="RRM" evidence="4">
    <location>
        <begin position="150"/>
        <end position="229"/>
    </location>
</feature>
<protein>
    <recommendedName>
        <fullName evidence="4">RRM domain-containing protein</fullName>
    </recommendedName>
</protein>
<dbReference type="SMART" id="SM00360">
    <property type="entry name" value="RRM"/>
    <property type="match status" value="3"/>
</dbReference>
<evidence type="ECO:0000313" key="6">
    <source>
        <dbReference type="Proteomes" id="UP000772434"/>
    </source>
</evidence>